<name>A0A2P4XUY7_9STRA</name>
<dbReference type="EMBL" id="NCKW01007876">
    <property type="protein sequence ID" value="POM69380.1"/>
    <property type="molecule type" value="Genomic_DNA"/>
</dbReference>
<comment type="caution">
    <text evidence="2">The sequence shown here is derived from an EMBL/GenBank/DDBJ whole genome shotgun (WGS) entry which is preliminary data.</text>
</comment>
<evidence type="ECO:0000259" key="1">
    <source>
        <dbReference type="Pfam" id="PF04937"/>
    </source>
</evidence>
<proteinExistence type="predicted"/>
<feature type="domain" description="DUF659" evidence="1">
    <location>
        <begin position="4"/>
        <end position="124"/>
    </location>
</feature>
<protein>
    <recommendedName>
        <fullName evidence="1">DUF659 domain-containing protein</fullName>
    </recommendedName>
</protein>
<evidence type="ECO:0000313" key="2">
    <source>
        <dbReference type="EMBL" id="POM69380.1"/>
    </source>
</evidence>
<dbReference type="Pfam" id="PF04937">
    <property type="entry name" value="DUF659"/>
    <property type="match status" value="1"/>
</dbReference>
<keyword evidence="3" id="KW-1185">Reference proteome</keyword>
<dbReference type="AlphaFoldDB" id="A0A2P4XUY7"/>
<dbReference type="InterPro" id="IPR012337">
    <property type="entry name" value="RNaseH-like_sf"/>
</dbReference>
<dbReference type="InterPro" id="IPR007021">
    <property type="entry name" value="DUF659"/>
</dbReference>
<dbReference type="OrthoDB" id="91471at2759"/>
<accession>A0A2P4XUY7</accession>
<organism evidence="2 3">
    <name type="scientific">Phytophthora palmivora</name>
    <dbReference type="NCBI Taxonomy" id="4796"/>
    <lineage>
        <taxon>Eukaryota</taxon>
        <taxon>Sar</taxon>
        <taxon>Stramenopiles</taxon>
        <taxon>Oomycota</taxon>
        <taxon>Peronosporomycetes</taxon>
        <taxon>Peronosporales</taxon>
        <taxon>Peronosporaceae</taxon>
        <taxon>Phytophthora</taxon>
    </lineage>
</organism>
<reference evidence="2 3" key="1">
    <citation type="journal article" date="2017" name="Genome Biol. Evol.">
        <title>Phytophthora megakarya and P. palmivora, closely related causal agents of cacao black pod rot, underwent increases in genome sizes and gene numbers by different mechanisms.</title>
        <authorList>
            <person name="Ali S.S."/>
            <person name="Shao J."/>
            <person name="Lary D.J."/>
            <person name="Kronmiller B."/>
            <person name="Shen D."/>
            <person name="Strem M.D."/>
            <person name="Amoako-Attah I."/>
            <person name="Akrofi A.Y."/>
            <person name="Begoude B.A."/>
            <person name="Ten Hoopen G.M."/>
            <person name="Coulibaly K."/>
            <person name="Kebe B.I."/>
            <person name="Melnick R.L."/>
            <person name="Guiltinan M.J."/>
            <person name="Tyler B.M."/>
            <person name="Meinhardt L.W."/>
            <person name="Bailey B.A."/>
        </authorList>
    </citation>
    <scope>NUCLEOTIDE SEQUENCE [LARGE SCALE GENOMIC DNA]</scope>
    <source>
        <strain evidence="3">sbr112.9</strain>
    </source>
</reference>
<sequence>MQVELEEQVVVIVTYGWTDMDGLAVINYVTVACKKTYFLESVYTGAQAHDAVFLVADIKRIIVKYNFLHVGAVVVDNMATNKSVWELLQPDFACVFFHECVCHALHVFVKDTVSKWTWLDGLISSCNSCQLL</sequence>
<evidence type="ECO:0000313" key="3">
    <source>
        <dbReference type="Proteomes" id="UP000237271"/>
    </source>
</evidence>
<dbReference type="Proteomes" id="UP000237271">
    <property type="component" value="Unassembled WGS sequence"/>
</dbReference>
<dbReference type="SUPFAM" id="SSF53098">
    <property type="entry name" value="Ribonuclease H-like"/>
    <property type="match status" value="1"/>
</dbReference>
<gene>
    <name evidence="2" type="ORF">PHPALM_14338</name>
</gene>